<dbReference type="PANTHER" id="PTHR12243">
    <property type="entry name" value="MADF DOMAIN TRANSCRIPTION FACTOR"/>
    <property type="match status" value="1"/>
</dbReference>
<dbReference type="GO" id="GO:0003677">
    <property type="term" value="F:DNA binding"/>
    <property type="evidence" value="ECO:0007669"/>
    <property type="project" value="InterPro"/>
</dbReference>
<keyword evidence="1" id="KW-0539">Nucleus</keyword>
<accession>A0A6J2X8D0</accession>
<dbReference type="Pfam" id="PF02944">
    <property type="entry name" value="BESS"/>
    <property type="match status" value="1"/>
</dbReference>
<dbReference type="InterPro" id="IPR006578">
    <property type="entry name" value="MADF-dom"/>
</dbReference>
<evidence type="ECO:0000256" key="2">
    <source>
        <dbReference type="SAM" id="MobiDB-lite"/>
    </source>
</evidence>
<comment type="subcellular location">
    <subcellularLocation>
        <location evidence="1">Nucleus</location>
    </subcellularLocation>
</comment>
<evidence type="ECO:0000259" key="4">
    <source>
        <dbReference type="PROSITE" id="PS51031"/>
    </source>
</evidence>
<dbReference type="InParanoid" id="A0A6J2X8D0"/>
<dbReference type="KEGG" id="soy:115875744"/>
<dbReference type="PROSITE" id="PS51031">
    <property type="entry name" value="BESS"/>
    <property type="match status" value="1"/>
</dbReference>
<dbReference type="Pfam" id="PF10545">
    <property type="entry name" value="MADF_DNA_bdg"/>
    <property type="match status" value="1"/>
</dbReference>
<dbReference type="SMART" id="SM00595">
    <property type="entry name" value="MADF"/>
    <property type="match status" value="1"/>
</dbReference>
<evidence type="ECO:0000256" key="1">
    <source>
        <dbReference type="PROSITE-ProRule" id="PRU00371"/>
    </source>
</evidence>
<dbReference type="PANTHER" id="PTHR12243:SF60">
    <property type="entry name" value="SI:CH211-15D5.12-RELATED"/>
    <property type="match status" value="1"/>
</dbReference>
<evidence type="ECO:0000259" key="3">
    <source>
        <dbReference type="PROSITE" id="PS51029"/>
    </source>
</evidence>
<name>A0A6J2X8D0_SITOR</name>
<keyword evidence="5" id="KW-1185">Reference proteome</keyword>
<dbReference type="InterPro" id="IPR039353">
    <property type="entry name" value="TF_Adf1"/>
</dbReference>
<protein>
    <submittedName>
        <fullName evidence="6">Uncharacterized protein LOC115875744</fullName>
    </submittedName>
</protein>
<proteinExistence type="predicted"/>
<dbReference type="AlphaFoldDB" id="A0A6J2X8D0"/>
<dbReference type="PROSITE" id="PS51029">
    <property type="entry name" value="MADF"/>
    <property type="match status" value="1"/>
</dbReference>
<dbReference type="OrthoDB" id="6147983at2759"/>
<dbReference type="GO" id="GO:0005634">
    <property type="term" value="C:nucleus"/>
    <property type="evidence" value="ECO:0007669"/>
    <property type="project" value="UniProtKB-SubCell"/>
</dbReference>
<dbReference type="GO" id="GO:0005667">
    <property type="term" value="C:transcription regulator complex"/>
    <property type="evidence" value="ECO:0007669"/>
    <property type="project" value="TreeGrafter"/>
</dbReference>
<dbReference type="GeneID" id="115875744"/>
<feature type="region of interest" description="Disordered" evidence="2">
    <location>
        <begin position="238"/>
        <end position="279"/>
    </location>
</feature>
<dbReference type="RefSeq" id="XP_030747119.1">
    <property type="nucleotide sequence ID" value="XM_030891259.1"/>
</dbReference>
<dbReference type="Proteomes" id="UP000504635">
    <property type="component" value="Unplaced"/>
</dbReference>
<dbReference type="GO" id="GO:0006357">
    <property type="term" value="P:regulation of transcription by RNA polymerase II"/>
    <property type="evidence" value="ECO:0007669"/>
    <property type="project" value="TreeGrafter"/>
</dbReference>
<evidence type="ECO:0000313" key="6">
    <source>
        <dbReference type="RefSeq" id="XP_030747119.1"/>
    </source>
</evidence>
<feature type="compositionally biased region" description="Polar residues" evidence="2">
    <location>
        <begin position="249"/>
        <end position="272"/>
    </location>
</feature>
<gene>
    <name evidence="6" type="primary">LOC115875744</name>
</gene>
<evidence type="ECO:0000313" key="5">
    <source>
        <dbReference type="Proteomes" id="UP000504635"/>
    </source>
</evidence>
<sequence length="374" mass="42473">MKDNPEFNVQFVSIIEKYPLSYDYNSNQYSNRNLQDKAWEKISKELNESVFTDCSKELHNVSFFSVHDYKERWKNLKGSYTRHLKYINTPLGSAAKKKKPYYLAEHMTFLTPFTKSEYEEGLENEAFSPISPRLSSYTPDSAAPASEVTRTSKSSKVFKKSRLSFNKSGPTLDDVKKSAFQYFESKKALNQITSDIKKMNDNQKRRYKIEMLTSAGNILNEKVESTSSPDNVYNTGGTSRFITSPPDNPQNTSGGTSECISPPDNVQNTEGTNGFKLPLDNDRTAGGLVDMDRYFESKKALNQITSGKQQKVENPDVLFLFSLLADIKKMNDNQKRRYKIEMLTSAGNILNEKVESTSSPDNVYNTEGTSRFIT</sequence>
<feature type="domain" description="MADF" evidence="3">
    <location>
        <begin position="10"/>
        <end position="115"/>
    </location>
</feature>
<dbReference type="InterPro" id="IPR004210">
    <property type="entry name" value="BESS_motif"/>
</dbReference>
<organism evidence="5 6">
    <name type="scientific">Sitophilus oryzae</name>
    <name type="common">Rice weevil</name>
    <name type="synonym">Curculio oryzae</name>
    <dbReference type="NCBI Taxonomy" id="7048"/>
    <lineage>
        <taxon>Eukaryota</taxon>
        <taxon>Metazoa</taxon>
        <taxon>Ecdysozoa</taxon>
        <taxon>Arthropoda</taxon>
        <taxon>Hexapoda</taxon>
        <taxon>Insecta</taxon>
        <taxon>Pterygota</taxon>
        <taxon>Neoptera</taxon>
        <taxon>Endopterygota</taxon>
        <taxon>Coleoptera</taxon>
        <taxon>Polyphaga</taxon>
        <taxon>Cucujiformia</taxon>
        <taxon>Curculionidae</taxon>
        <taxon>Dryophthorinae</taxon>
        <taxon>Sitophilus</taxon>
    </lineage>
</organism>
<feature type="domain" description="BESS" evidence="4">
    <location>
        <begin position="313"/>
        <end position="352"/>
    </location>
</feature>
<reference evidence="6" key="1">
    <citation type="submission" date="2025-08" db="UniProtKB">
        <authorList>
            <consortium name="RefSeq"/>
        </authorList>
    </citation>
    <scope>IDENTIFICATION</scope>
    <source>
        <tissue evidence="6">Gonads</tissue>
    </source>
</reference>